<proteinExistence type="predicted"/>
<sequence>MPARAALVSLVLAGPGLAAPPVSPLSPESDNAAIFAAIVAADPASTTTPASVEALVAAATLAEKRLAVAEDADAVAELLMYAGAARRLAAQRVPGDARLHLCAMLADAELVLQRSPPPPAEVADPAGGLKAEALDGLKDVECPPAVAVQPEPQKEPAPEGPAAPPASPPPPRPSVARLAVGGTLAGLTAPLVVGMAASLVARRNAGEDIDAINAAYTGAERPPTDAELAAGVEANDRYRRLGPLALGLGLAAGASLAAGLAVLLARPRAHSRARLRATGAALVYQF</sequence>
<feature type="chain" id="PRO_5045643312" evidence="3">
    <location>
        <begin position="19"/>
        <end position="286"/>
    </location>
</feature>
<keyword evidence="2" id="KW-1133">Transmembrane helix</keyword>
<feature type="region of interest" description="Disordered" evidence="1">
    <location>
        <begin position="148"/>
        <end position="174"/>
    </location>
</feature>
<keyword evidence="2" id="KW-0472">Membrane</keyword>
<evidence type="ECO:0000256" key="1">
    <source>
        <dbReference type="SAM" id="MobiDB-lite"/>
    </source>
</evidence>
<name>A0ABT5E3C8_9BACT</name>
<evidence type="ECO:0000256" key="3">
    <source>
        <dbReference type="SAM" id="SignalP"/>
    </source>
</evidence>
<feature type="signal peptide" evidence="3">
    <location>
        <begin position="1"/>
        <end position="18"/>
    </location>
</feature>
<organism evidence="4 5">
    <name type="scientific">Nannocystis bainbridge</name>
    <dbReference type="NCBI Taxonomy" id="2995303"/>
    <lineage>
        <taxon>Bacteria</taxon>
        <taxon>Pseudomonadati</taxon>
        <taxon>Myxococcota</taxon>
        <taxon>Polyangia</taxon>
        <taxon>Nannocystales</taxon>
        <taxon>Nannocystaceae</taxon>
        <taxon>Nannocystis</taxon>
    </lineage>
</organism>
<evidence type="ECO:0000313" key="4">
    <source>
        <dbReference type="EMBL" id="MDC0719938.1"/>
    </source>
</evidence>
<dbReference type="RefSeq" id="WP_272088435.1">
    <property type="nucleotide sequence ID" value="NZ_JAQNDL010000002.1"/>
</dbReference>
<evidence type="ECO:0000313" key="5">
    <source>
        <dbReference type="Proteomes" id="UP001221686"/>
    </source>
</evidence>
<keyword evidence="3" id="KW-0732">Signal</keyword>
<dbReference type="Proteomes" id="UP001221686">
    <property type="component" value="Unassembled WGS sequence"/>
</dbReference>
<evidence type="ECO:0000256" key="2">
    <source>
        <dbReference type="SAM" id="Phobius"/>
    </source>
</evidence>
<reference evidence="4 5" key="1">
    <citation type="submission" date="2022-11" db="EMBL/GenBank/DDBJ databases">
        <title>Minimal conservation of predation-associated metabolite biosynthetic gene clusters underscores biosynthetic potential of Myxococcota including descriptions for ten novel species: Archangium lansinium sp. nov., Myxococcus landrumus sp. nov., Nannocystis bai.</title>
        <authorList>
            <person name="Ahearne A."/>
            <person name="Stevens C."/>
            <person name="Dowd S."/>
        </authorList>
    </citation>
    <scope>NUCLEOTIDE SEQUENCE [LARGE SCALE GENOMIC DNA]</scope>
    <source>
        <strain evidence="4 5">BB15-2</strain>
    </source>
</reference>
<protein>
    <submittedName>
        <fullName evidence="4">Uncharacterized protein</fullName>
    </submittedName>
</protein>
<feature type="compositionally biased region" description="Pro residues" evidence="1">
    <location>
        <begin position="158"/>
        <end position="173"/>
    </location>
</feature>
<gene>
    <name evidence="4" type="ORF">POL25_23770</name>
</gene>
<feature type="transmembrane region" description="Helical" evidence="2">
    <location>
        <begin position="244"/>
        <end position="265"/>
    </location>
</feature>
<keyword evidence="2" id="KW-0812">Transmembrane</keyword>
<comment type="caution">
    <text evidence="4">The sequence shown here is derived from an EMBL/GenBank/DDBJ whole genome shotgun (WGS) entry which is preliminary data.</text>
</comment>
<accession>A0ABT5E3C8</accession>
<dbReference type="EMBL" id="JAQNDL010000002">
    <property type="protein sequence ID" value="MDC0719938.1"/>
    <property type="molecule type" value="Genomic_DNA"/>
</dbReference>
<keyword evidence="5" id="KW-1185">Reference proteome</keyword>